<organism evidence="1 2">
    <name type="scientific">Oceanobacillus zhaokaii</name>
    <dbReference type="NCBI Taxonomy" id="2052660"/>
    <lineage>
        <taxon>Bacteria</taxon>
        <taxon>Bacillati</taxon>
        <taxon>Bacillota</taxon>
        <taxon>Bacilli</taxon>
        <taxon>Bacillales</taxon>
        <taxon>Bacillaceae</taxon>
        <taxon>Oceanobacillus</taxon>
    </lineage>
</organism>
<dbReference type="RefSeq" id="WP_114915681.1">
    <property type="nucleotide sequence ID" value="NZ_CP024848.1"/>
</dbReference>
<evidence type="ECO:0000313" key="1">
    <source>
        <dbReference type="EMBL" id="AXI08387.1"/>
    </source>
</evidence>
<sequence length="98" mass="10538">MGRQKLILGVVIGAVVGGLATLTDKETRNYAKTKLDEAKSGATYVLQNPAEAVQNVRNTVDQLNHSITNGAESTINALEQVEGTLDKFVNKKEVKVVN</sequence>
<evidence type="ECO:0008006" key="3">
    <source>
        <dbReference type="Google" id="ProtNLM"/>
    </source>
</evidence>
<dbReference type="AlphaFoldDB" id="A0A345PEF7"/>
<accession>A0A345PEF7</accession>
<evidence type="ECO:0000313" key="2">
    <source>
        <dbReference type="Proteomes" id="UP000253908"/>
    </source>
</evidence>
<protein>
    <recommendedName>
        <fullName evidence="3">YtxH domain-containing protein</fullName>
    </recommendedName>
</protein>
<name>A0A345PEF7_9BACI</name>
<proteinExistence type="predicted"/>
<gene>
    <name evidence="1" type="ORF">CUC15_05340</name>
</gene>
<keyword evidence="2" id="KW-1185">Reference proteome</keyword>
<dbReference type="OrthoDB" id="2353585at2"/>
<dbReference type="KEGG" id="ocn:CUC15_05340"/>
<dbReference type="Proteomes" id="UP000253908">
    <property type="component" value="Chromosome"/>
</dbReference>
<dbReference type="EMBL" id="CP024848">
    <property type="protein sequence ID" value="AXI08387.1"/>
    <property type="molecule type" value="Genomic_DNA"/>
</dbReference>
<reference evidence="2" key="1">
    <citation type="submission" date="2017-11" db="EMBL/GenBank/DDBJ databases">
        <authorList>
            <person name="Zhu W."/>
        </authorList>
    </citation>
    <scope>NUCLEOTIDE SEQUENCE [LARGE SCALE GENOMIC DNA]</scope>
    <source>
        <strain evidence="2">160</strain>
    </source>
</reference>